<organism evidence="2 3">
    <name type="scientific">Monilinia vaccinii-corymbosi</name>
    <dbReference type="NCBI Taxonomy" id="61207"/>
    <lineage>
        <taxon>Eukaryota</taxon>
        <taxon>Fungi</taxon>
        <taxon>Dikarya</taxon>
        <taxon>Ascomycota</taxon>
        <taxon>Pezizomycotina</taxon>
        <taxon>Leotiomycetes</taxon>
        <taxon>Helotiales</taxon>
        <taxon>Sclerotiniaceae</taxon>
        <taxon>Monilinia</taxon>
    </lineage>
</organism>
<evidence type="ECO:0000256" key="1">
    <source>
        <dbReference type="SAM" id="MobiDB-lite"/>
    </source>
</evidence>
<reference evidence="2" key="1">
    <citation type="submission" date="2020-10" db="EMBL/GenBank/DDBJ databases">
        <title>Genome Sequence of Monilinia vaccinii-corymbosi Sheds Light on Mummy Berry Disease Infection of Blueberry and Mating Type.</title>
        <authorList>
            <person name="Yow A.G."/>
            <person name="Zhang Y."/>
            <person name="Bansal K."/>
            <person name="Eacker S.M."/>
            <person name="Sullivan S."/>
            <person name="Liachko I."/>
            <person name="Cubeta M.A."/>
            <person name="Rollins J.A."/>
            <person name="Ashrafi H."/>
        </authorList>
    </citation>
    <scope>NUCLEOTIDE SEQUENCE</scope>
    <source>
        <strain evidence="2">RL-1</strain>
    </source>
</reference>
<dbReference type="OrthoDB" id="3519533at2759"/>
<dbReference type="AlphaFoldDB" id="A0A8A3PJC2"/>
<feature type="compositionally biased region" description="Basic and acidic residues" evidence="1">
    <location>
        <begin position="71"/>
        <end position="83"/>
    </location>
</feature>
<gene>
    <name evidence="2" type="ORF">DSL72_007958</name>
</gene>
<protein>
    <submittedName>
        <fullName evidence="2">Uncharacterized protein</fullName>
    </submittedName>
</protein>
<dbReference type="EMBL" id="CP063409">
    <property type="protein sequence ID" value="QSZ35094.1"/>
    <property type="molecule type" value="Genomic_DNA"/>
</dbReference>
<proteinExistence type="predicted"/>
<feature type="region of interest" description="Disordered" evidence="1">
    <location>
        <begin position="71"/>
        <end position="95"/>
    </location>
</feature>
<keyword evidence="3" id="KW-1185">Reference proteome</keyword>
<sequence length="95" mass="10837">MTSIDLPETEESKKISRELLLLRSQSSGQDAEFVRAKMVLGYYHNRDKLQEKSMRGLHLSQERVDQALTEQAERRLKEGERSGGRPGNLPAGSYF</sequence>
<evidence type="ECO:0000313" key="3">
    <source>
        <dbReference type="Proteomes" id="UP000672032"/>
    </source>
</evidence>
<dbReference type="Proteomes" id="UP000672032">
    <property type="component" value="Chromosome 5"/>
</dbReference>
<accession>A0A8A3PJC2</accession>
<name>A0A8A3PJC2_9HELO</name>
<evidence type="ECO:0000313" key="2">
    <source>
        <dbReference type="EMBL" id="QSZ35094.1"/>
    </source>
</evidence>